<feature type="signal peptide" evidence="1">
    <location>
        <begin position="1"/>
        <end position="20"/>
    </location>
</feature>
<dbReference type="Proteomes" id="UP000029922">
    <property type="component" value="Unassembled WGS sequence"/>
</dbReference>
<evidence type="ECO:0000256" key="1">
    <source>
        <dbReference type="SAM" id="SignalP"/>
    </source>
</evidence>
<reference evidence="2 3" key="1">
    <citation type="journal article" date="2014" name="Genome Announc.">
        <title>Draft genome sequences of eight enterohepatic helicobacter species isolated from both laboratory and wild rodents.</title>
        <authorList>
            <person name="Sheh A."/>
            <person name="Shen Z."/>
            <person name="Fox J.G."/>
        </authorList>
    </citation>
    <scope>NUCLEOTIDE SEQUENCE [LARGE SCALE GENOMIC DNA]</scope>
    <source>
        <strain evidence="2 3">ST1</strain>
    </source>
</reference>
<evidence type="ECO:0008006" key="4">
    <source>
        <dbReference type="Google" id="ProtNLM"/>
    </source>
</evidence>
<dbReference type="EMBL" id="JRPD02000010">
    <property type="protein sequence ID" value="TLE00141.1"/>
    <property type="molecule type" value="Genomic_DNA"/>
</dbReference>
<protein>
    <recommendedName>
        <fullName evidence="4">Periplasmic protein</fullName>
    </recommendedName>
</protein>
<feature type="chain" id="PRO_5022871261" description="Periplasmic protein" evidence="1">
    <location>
        <begin position="21"/>
        <end position="136"/>
    </location>
</feature>
<proteinExistence type="predicted"/>
<name>A0A4U8TIK5_9HELI</name>
<dbReference type="STRING" id="216.LS73_00555"/>
<accession>A0A4U8TIK5</accession>
<dbReference type="AlphaFoldDB" id="A0A4U8TIK5"/>
<keyword evidence="1" id="KW-0732">Signal</keyword>
<evidence type="ECO:0000313" key="2">
    <source>
        <dbReference type="EMBL" id="TLE00141.1"/>
    </source>
</evidence>
<evidence type="ECO:0000313" key="3">
    <source>
        <dbReference type="Proteomes" id="UP000029922"/>
    </source>
</evidence>
<sequence>MMSRILLLFAFPLAFAFAGAAFESESYLIWIGSKCPAGSTTCTNVTYNQTSKNNGKTIIIQRGEPIVGNLSGNLIGYKFIDSKNNQVFELSMDLEKKYMLYIRNLSEKSVGKAFRQENITPINEATYQQKLKKIKK</sequence>
<gene>
    <name evidence="2" type="ORF">LS73_005465</name>
</gene>
<organism evidence="2 3">
    <name type="scientific">Helicobacter muridarum</name>
    <dbReference type="NCBI Taxonomy" id="216"/>
    <lineage>
        <taxon>Bacteria</taxon>
        <taxon>Pseudomonadati</taxon>
        <taxon>Campylobacterota</taxon>
        <taxon>Epsilonproteobacteria</taxon>
        <taxon>Campylobacterales</taxon>
        <taxon>Helicobacteraceae</taxon>
        <taxon>Helicobacter</taxon>
    </lineage>
</organism>
<comment type="caution">
    <text evidence="2">The sequence shown here is derived from an EMBL/GenBank/DDBJ whole genome shotgun (WGS) entry which is preliminary data.</text>
</comment>
<dbReference type="OrthoDB" id="5327251at2"/>